<dbReference type="PROSITE" id="PS51257">
    <property type="entry name" value="PROKAR_LIPOPROTEIN"/>
    <property type="match status" value="1"/>
</dbReference>
<proteinExistence type="predicted"/>
<protein>
    <recommendedName>
        <fullName evidence="6">DUF4177 domain-containing protein</fullName>
    </recommendedName>
</protein>
<dbReference type="PROSITE" id="PS51318">
    <property type="entry name" value="TAT"/>
    <property type="match status" value="1"/>
</dbReference>
<feature type="chain" id="PRO_5042191953" description="DUF4177 domain-containing protein" evidence="1">
    <location>
        <begin position="27"/>
        <end position="90"/>
    </location>
</feature>
<sequence length="90" mass="9824">MKTETRRNLLLALVFLAGCAASRVQWVPPALAQADTGTPRWDYYCTKAEVGVLGLPAETVTAQLKTAGLQGWELVTVDAAANYCFKRPLR</sequence>
<evidence type="ECO:0000313" key="2">
    <source>
        <dbReference type="EMBL" id="AKJ08093.1"/>
    </source>
</evidence>
<feature type="signal peptide" evidence="1">
    <location>
        <begin position="1"/>
        <end position="26"/>
    </location>
</feature>
<dbReference type="Proteomes" id="UP000035579">
    <property type="component" value="Chromosome"/>
</dbReference>
<keyword evidence="5" id="KW-1185">Reference proteome</keyword>
<evidence type="ECO:0000313" key="3">
    <source>
        <dbReference type="EMBL" id="REG29829.1"/>
    </source>
</evidence>
<evidence type="ECO:0000313" key="5">
    <source>
        <dbReference type="Proteomes" id="UP000256345"/>
    </source>
</evidence>
<evidence type="ECO:0000256" key="1">
    <source>
        <dbReference type="SAM" id="SignalP"/>
    </source>
</evidence>
<dbReference type="InterPro" id="IPR006311">
    <property type="entry name" value="TAT_signal"/>
</dbReference>
<organism evidence="2 4">
    <name type="scientific">Archangium gephyra</name>
    <dbReference type="NCBI Taxonomy" id="48"/>
    <lineage>
        <taxon>Bacteria</taxon>
        <taxon>Pseudomonadati</taxon>
        <taxon>Myxococcota</taxon>
        <taxon>Myxococcia</taxon>
        <taxon>Myxococcales</taxon>
        <taxon>Cystobacterineae</taxon>
        <taxon>Archangiaceae</taxon>
        <taxon>Archangium</taxon>
    </lineage>
</organism>
<dbReference type="KEGG" id="age:AA314_09719"/>
<keyword evidence="1" id="KW-0732">Signal</keyword>
<reference evidence="2 4" key="1">
    <citation type="submission" date="2015-05" db="EMBL/GenBank/DDBJ databases">
        <title>Genome assembly of Archangium gephyra DSM 2261.</title>
        <authorList>
            <person name="Sharma G."/>
            <person name="Subramanian S."/>
        </authorList>
    </citation>
    <scope>NUCLEOTIDE SEQUENCE [LARGE SCALE GENOMIC DNA]</scope>
    <source>
        <strain evidence="2 4">DSM 2261</strain>
    </source>
</reference>
<evidence type="ECO:0000313" key="4">
    <source>
        <dbReference type="Proteomes" id="UP000035579"/>
    </source>
</evidence>
<dbReference type="AlphaFoldDB" id="A0AAC8QIE2"/>
<dbReference type="Proteomes" id="UP000256345">
    <property type="component" value="Unassembled WGS sequence"/>
</dbReference>
<name>A0AAC8QIE2_9BACT</name>
<reference evidence="3 5" key="2">
    <citation type="submission" date="2018-08" db="EMBL/GenBank/DDBJ databases">
        <title>Genomic Encyclopedia of Archaeal and Bacterial Type Strains, Phase II (KMG-II): from individual species to whole genera.</title>
        <authorList>
            <person name="Goeker M."/>
        </authorList>
    </citation>
    <scope>NUCLEOTIDE SEQUENCE [LARGE SCALE GENOMIC DNA]</scope>
    <source>
        <strain evidence="3 5">DSM 2261</strain>
    </source>
</reference>
<accession>A0AAC8QIE2</accession>
<evidence type="ECO:0008006" key="6">
    <source>
        <dbReference type="Google" id="ProtNLM"/>
    </source>
</evidence>
<dbReference type="RefSeq" id="WP_047860946.1">
    <property type="nucleotide sequence ID" value="NZ_CP011509.1"/>
</dbReference>
<gene>
    <name evidence="2" type="ORF">AA314_09719</name>
    <name evidence="3" type="ORF">ATI61_107526</name>
</gene>
<dbReference type="EMBL" id="QUMU01000007">
    <property type="protein sequence ID" value="REG29829.1"/>
    <property type="molecule type" value="Genomic_DNA"/>
</dbReference>
<dbReference type="EMBL" id="CP011509">
    <property type="protein sequence ID" value="AKJ08093.1"/>
    <property type="molecule type" value="Genomic_DNA"/>
</dbReference>